<proteinExistence type="predicted"/>
<dbReference type="InterPro" id="IPR003848">
    <property type="entry name" value="DUF218"/>
</dbReference>
<dbReference type="Proteomes" id="UP001381003">
    <property type="component" value="Chromosome"/>
</dbReference>
<dbReference type="Pfam" id="PF02698">
    <property type="entry name" value="DUF218"/>
    <property type="match status" value="1"/>
</dbReference>
<evidence type="ECO:0000313" key="2">
    <source>
        <dbReference type="EMBL" id="WWF05373.1"/>
    </source>
</evidence>
<dbReference type="CDD" id="cd06259">
    <property type="entry name" value="YdcF-like"/>
    <property type="match status" value="1"/>
</dbReference>
<gene>
    <name evidence="2" type="ORF">N5P18_00420</name>
</gene>
<sequence>MRRRWRWLVGGVVLLVVLVVAGPNIWVARASEDHVYTAEDAPHRSVAIVLGAGLDAEGEPTPFLAARLDIARDLYLDGTVDAVLVSGDNRTHSYDEPTAMRDHLVDAGVPRERVVRDFAGRDTYDTCVRARRIFEVPDAVIVSQGYHVPRAVAVCRAVGLATVGVGDETMRRYSGPWRSGQQREYLANVKAALDVVTGRDPVLGPVEPGITEALEQAAVDDK</sequence>
<organism evidence="2 3">
    <name type="scientific">Janibacter terrae</name>
    <dbReference type="NCBI Taxonomy" id="103817"/>
    <lineage>
        <taxon>Bacteria</taxon>
        <taxon>Bacillati</taxon>
        <taxon>Actinomycetota</taxon>
        <taxon>Actinomycetes</taxon>
        <taxon>Micrococcales</taxon>
        <taxon>Intrasporangiaceae</taxon>
        <taxon>Janibacter</taxon>
    </lineage>
</organism>
<evidence type="ECO:0000313" key="3">
    <source>
        <dbReference type="Proteomes" id="UP001381003"/>
    </source>
</evidence>
<dbReference type="InterPro" id="IPR051599">
    <property type="entry name" value="Cell_Envelope_Assoc"/>
</dbReference>
<protein>
    <submittedName>
        <fullName evidence="2">YdcF family protein</fullName>
    </submittedName>
</protein>
<accession>A0ABZ2FGN3</accession>
<evidence type="ECO:0000259" key="1">
    <source>
        <dbReference type="Pfam" id="PF02698"/>
    </source>
</evidence>
<dbReference type="PANTHER" id="PTHR30336:SF6">
    <property type="entry name" value="INTEGRAL MEMBRANE PROTEIN"/>
    <property type="match status" value="1"/>
</dbReference>
<feature type="domain" description="DUF218" evidence="1">
    <location>
        <begin position="46"/>
        <end position="163"/>
    </location>
</feature>
<keyword evidence="3" id="KW-1185">Reference proteome</keyword>
<dbReference type="EMBL" id="CP104874">
    <property type="protein sequence ID" value="WWF05373.1"/>
    <property type="molecule type" value="Genomic_DNA"/>
</dbReference>
<dbReference type="RefSeq" id="WP_068325056.1">
    <property type="nucleotide sequence ID" value="NZ_CP104874.1"/>
</dbReference>
<name>A0ABZ2FGN3_9MICO</name>
<dbReference type="PANTHER" id="PTHR30336">
    <property type="entry name" value="INNER MEMBRANE PROTEIN, PROBABLE PERMEASE"/>
    <property type="match status" value="1"/>
</dbReference>
<reference evidence="2 3" key="1">
    <citation type="submission" date="2022-09" db="EMBL/GenBank/DDBJ databases">
        <title>Complete genome sequence of Janibacter terrae strain COS04-44, PCL-degrading bacteria isolated from oil spilled coast.</title>
        <authorList>
            <person name="Park H."/>
            <person name="Kim J.Y."/>
            <person name="An S.H."/>
            <person name="Lee C.M."/>
            <person name="Weon H.-Y."/>
        </authorList>
    </citation>
    <scope>NUCLEOTIDE SEQUENCE [LARGE SCALE GENOMIC DNA]</scope>
    <source>
        <strain evidence="2 3">COS04-44</strain>
    </source>
</reference>